<evidence type="ECO:0000259" key="19">
    <source>
        <dbReference type="PROSITE" id="PS51196"/>
    </source>
</evidence>
<dbReference type="Pfam" id="PF07517">
    <property type="entry name" value="SecA_DEAD"/>
    <property type="match status" value="1"/>
</dbReference>
<evidence type="ECO:0000256" key="14">
    <source>
        <dbReference type="ARBA" id="ARBA00023136"/>
    </source>
</evidence>
<evidence type="ECO:0000256" key="2">
    <source>
        <dbReference type="ARBA" id="ARBA00007650"/>
    </source>
</evidence>
<keyword evidence="4 15" id="KW-1003">Cell membrane</keyword>
<dbReference type="Pfam" id="PF02810">
    <property type="entry name" value="SEC-C"/>
    <property type="match status" value="1"/>
</dbReference>
<dbReference type="InterPro" id="IPR027417">
    <property type="entry name" value="P-loop_NTPase"/>
</dbReference>
<dbReference type="AlphaFoldDB" id="A0A6L8W453"/>
<sequence length="893" mass="100769">MFGSIAKKFFGSPNDRALKVVRTKVDEINAFEDKIKPLSDAELMAKTQEFRERLAAGTKLDDLLPEAFACVREAAWRALGERHYDVQLLGGIVLHQGKITEMKTGEGKTLVSTLPAYLNALPGKGVHVVTVNDYLASRDSEWMGQVFAKLGLSVGCIVHGIDDEGRRAAYAADITYGTNNEFGFDYLRDNMKFEKSAIVQRGFNYAIVDEVDSILIDEARTPLIISGPAEDSSELYLAIDALIPNLKDDDFEVDEKTKTVGFSEDGTENIEKVLEEAGLLKGDNLYDVENVTIVHHLNQALRAHKLFEKDKDYIVKDDKVIIIDEFTGRMMEGRRFSEGLHQALEAREKVTIQPENQTLASITFQNYFRLYNKLSGMTGTAATEADEFQEIYGLEVIEIPTNVPVSRIDADDEVYRTVEEKYDAIVTTIEECVSRGQPVLVGTVSIEKSEMLSDLLNKKKIPHKVLNARYHEQEAEIISQAGRIGAVTIATNMAGRGTDIKLGGNEEMMIAAKTVDVVDEAEIANITAQLKAEIQEQRNQVLDAGGLFVIGTERHESRRIDNQLRGRAGRQGDPGTSRFFLSLQDDLMRIFGSERMDGMLRKLGLEDGEAIMHPWINKALEKAQQKVEARNYEIRKNLLKFDDVMNDQRKVIYEQRIELMDTQDVSETVSTMQEEVIDTLVDTHIPPKAYPEQWDVEGLKLASQQTLALDLPIDEWAAEEGIADEEIRDRLKDAAKRKMAEKAVRYGPEVMRMVEKSVLLQILDQAWKDHLLQLDQLRQGVSLRAYAQKDPLNEYKSEAFNMFELMLNQLRETVTTYLSHVELQNPAEQLRRPEPDEQEMTETHIDPVTGENEFEAAKLDPEGNNMENWGKVRRNAPCPCGSGKKFKQCHGRV</sequence>
<dbReference type="SUPFAM" id="SSF81767">
    <property type="entry name" value="Pre-protein crosslinking domain of SecA"/>
    <property type="match status" value="1"/>
</dbReference>
<evidence type="ECO:0000256" key="1">
    <source>
        <dbReference type="ARBA" id="ARBA00001947"/>
    </source>
</evidence>
<dbReference type="GO" id="GO:0065002">
    <property type="term" value="P:intracellular protein transmembrane transport"/>
    <property type="evidence" value="ECO:0007669"/>
    <property type="project" value="UniProtKB-UniRule"/>
</dbReference>
<dbReference type="InterPro" id="IPR036266">
    <property type="entry name" value="SecA_Wing/Scaffold_sf"/>
</dbReference>
<dbReference type="NCBIfam" id="NF009538">
    <property type="entry name" value="PRK12904.1"/>
    <property type="match status" value="1"/>
</dbReference>
<evidence type="ECO:0000256" key="15">
    <source>
        <dbReference type="HAMAP-Rule" id="MF_01382"/>
    </source>
</evidence>
<dbReference type="Pfam" id="PF01043">
    <property type="entry name" value="SecA_PP_bind"/>
    <property type="match status" value="1"/>
</dbReference>
<dbReference type="SUPFAM" id="SSF52540">
    <property type="entry name" value="P-loop containing nucleoside triphosphate hydrolases"/>
    <property type="match status" value="2"/>
</dbReference>
<dbReference type="InterPro" id="IPR000185">
    <property type="entry name" value="SecA"/>
</dbReference>
<dbReference type="SMART" id="SM00958">
    <property type="entry name" value="SecA_PP_bind"/>
    <property type="match status" value="1"/>
</dbReference>
<keyword evidence="8 15" id="KW-0547">Nucleotide-binding</keyword>
<dbReference type="PROSITE" id="PS51196">
    <property type="entry name" value="SECA_MOTOR_DEAD"/>
    <property type="match status" value="1"/>
</dbReference>
<name>A0A6L8W453_9PROT</name>
<comment type="catalytic activity">
    <reaction evidence="15">
        <text>ATP + H2O + cellular proteinSide 1 = ADP + phosphate + cellular proteinSide 2.</text>
        <dbReference type="EC" id="7.4.2.8"/>
    </reaction>
</comment>
<evidence type="ECO:0000256" key="16">
    <source>
        <dbReference type="RuleBase" id="RU003874"/>
    </source>
</evidence>
<keyword evidence="6" id="KW-0997">Cell inner membrane</keyword>
<dbReference type="InterPro" id="IPR044722">
    <property type="entry name" value="SecA_SF2_C"/>
</dbReference>
<dbReference type="InterPro" id="IPR011116">
    <property type="entry name" value="SecA_Wing/Scaffold"/>
</dbReference>
<dbReference type="Pfam" id="PF21090">
    <property type="entry name" value="P-loop_SecA"/>
    <property type="match status" value="1"/>
</dbReference>
<keyword evidence="7" id="KW-0479">Metal-binding</keyword>
<dbReference type="GO" id="GO:0005829">
    <property type="term" value="C:cytosol"/>
    <property type="evidence" value="ECO:0007669"/>
    <property type="project" value="TreeGrafter"/>
</dbReference>
<dbReference type="InterPro" id="IPR020937">
    <property type="entry name" value="SecA_CS"/>
</dbReference>
<feature type="binding site" evidence="15">
    <location>
        <position position="499"/>
    </location>
    <ligand>
        <name>ATP</name>
        <dbReference type="ChEBI" id="CHEBI:30616"/>
    </ligand>
</feature>
<dbReference type="EMBL" id="WTUW01000001">
    <property type="protein sequence ID" value="MZR29027.1"/>
    <property type="molecule type" value="Genomic_DNA"/>
</dbReference>
<evidence type="ECO:0000256" key="8">
    <source>
        <dbReference type="ARBA" id="ARBA00022741"/>
    </source>
</evidence>
<dbReference type="RefSeq" id="WP_161313521.1">
    <property type="nucleotide sequence ID" value="NZ_WTUW01000001.1"/>
</dbReference>
<evidence type="ECO:0000313" key="21">
    <source>
        <dbReference type="Proteomes" id="UP000476030"/>
    </source>
</evidence>
<evidence type="ECO:0000256" key="4">
    <source>
        <dbReference type="ARBA" id="ARBA00022475"/>
    </source>
</evidence>
<dbReference type="PROSITE" id="PS51192">
    <property type="entry name" value="HELICASE_ATP_BIND_1"/>
    <property type="match status" value="1"/>
</dbReference>
<dbReference type="FunFam" id="3.90.1440.10:FF:000001">
    <property type="entry name" value="Preprotein translocase subunit SecA"/>
    <property type="match status" value="1"/>
</dbReference>
<dbReference type="PANTHER" id="PTHR30612">
    <property type="entry name" value="SECA INNER MEMBRANE COMPONENT OF SEC PROTEIN SECRETION SYSTEM"/>
    <property type="match status" value="1"/>
</dbReference>
<dbReference type="InterPro" id="IPR036670">
    <property type="entry name" value="SecA_X-link_sf"/>
</dbReference>
<accession>A0A6L8W453</accession>
<feature type="domain" description="Helicase ATP-binding" evidence="17">
    <location>
        <begin position="89"/>
        <end position="247"/>
    </location>
</feature>
<dbReference type="InterPro" id="IPR014018">
    <property type="entry name" value="SecA_motor_DEAD"/>
</dbReference>
<keyword evidence="5 15" id="KW-0963">Cytoplasm</keyword>
<dbReference type="GO" id="GO:0005524">
    <property type="term" value="F:ATP binding"/>
    <property type="evidence" value="ECO:0007669"/>
    <property type="project" value="UniProtKB-UniRule"/>
</dbReference>
<keyword evidence="14 15" id="KW-0472">Membrane</keyword>
<evidence type="ECO:0000259" key="18">
    <source>
        <dbReference type="PROSITE" id="PS51194"/>
    </source>
</evidence>
<dbReference type="InterPro" id="IPR014001">
    <property type="entry name" value="Helicase_ATP-bd"/>
</dbReference>
<dbReference type="GO" id="GO:0008564">
    <property type="term" value="F:protein-exporting ATPase activity"/>
    <property type="evidence" value="ECO:0007669"/>
    <property type="project" value="UniProtKB-EC"/>
</dbReference>
<evidence type="ECO:0000256" key="9">
    <source>
        <dbReference type="ARBA" id="ARBA00022833"/>
    </source>
</evidence>
<dbReference type="FunFam" id="3.40.50.300:FF:000334">
    <property type="entry name" value="Protein translocase subunit SecA"/>
    <property type="match status" value="1"/>
</dbReference>
<comment type="subcellular location">
    <subcellularLocation>
        <location evidence="15">Cell membrane</location>
        <topology evidence="15">Peripheral membrane protein</topology>
        <orientation evidence="15">Cytoplasmic side</orientation>
    </subcellularLocation>
    <subcellularLocation>
        <location evidence="15">Cytoplasm</location>
    </subcellularLocation>
    <text evidence="15">Distribution is 50-50.</text>
</comment>
<feature type="binding site" evidence="15">
    <location>
        <begin position="105"/>
        <end position="109"/>
    </location>
    <ligand>
        <name>ATP</name>
        <dbReference type="ChEBI" id="CHEBI:30616"/>
    </ligand>
</feature>
<evidence type="ECO:0000256" key="10">
    <source>
        <dbReference type="ARBA" id="ARBA00022840"/>
    </source>
</evidence>
<dbReference type="GO" id="GO:0006605">
    <property type="term" value="P:protein targeting"/>
    <property type="evidence" value="ECO:0007669"/>
    <property type="project" value="UniProtKB-UniRule"/>
</dbReference>
<dbReference type="FunFam" id="3.40.50.300:FF:001790">
    <property type="entry name" value="Protein translocase subunit SecA"/>
    <property type="match status" value="1"/>
</dbReference>
<comment type="cofactor">
    <cofactor evidence="1">
        <name>Zn(2+)</name>
        <dbReference type="ChEBI" id="CHEBI:29105"/>
    </cofactor>
</comment>
<dbReference type="PROSITE" id="PS01312">
    <property type="entry name" value="SECA"/>
    <property type="match status" value="1"/>
</dbReference>
<dbReference type="InterPro" id="IPR011130">
    <property type="entry name" value="SecA_preprotein_X-link_dom"/>
</dbReference>
<comment type="subunit">
    <text evidence="15">Monomer and homodimer. Part of the essential Sec protein translocation apparatus which comprises SecA, SecYEG and auxiliary proteins SecDF-YajC and YidC.</text>
</comment>
<evidence type="ECO:0000256" key="3">
    <source>
        <dbReference type="ARBA" id="ARBA00022448"/>
    </source>
</evidence>
<dbReference type="CDD" id="cd17928">
    <property type="entry name" value="DEXDc_SecA"/>
    <property type="match status" value="1"/>
</dbReference>
<dbReference type="Pfam" id="PF07516">
    <property type="entry name" value="SecA_SW"/>
    <property type="match status" value="1"/>
</dbReference>
<keyword evidence="21" id="KW-1185">Reference proteome</keyword>
<evidence type="ECO:0000313" key="20">
    <source>
        <dbReference type="EMBL" id="MZR29027.1"/>
    </source>
</evidence>
<protein>
    <recommendedName>
        <fullName evidence="15 16">Protein translocase subunit SecA</fullName>
        <ecNumber evidence="15">7.4.2.8</ecNumber>
    </recommendedName>
</protein>
<keyword evidence="9" id="KW-0862">Zinc</keyword>
<dbReference type="GO" id="GO:0031522">
    <property type="term" value="C:cell envelope Sec protein transport complex"/>
    <property type="evidence" value="ECO:0007669"/>
    <property type="project" value="TreeGrafter"/>
</dbReference>
<feature type="domain" description="SecA family profile" evidence="19">
    <location>
        <begin position="3"/>
        <end position="612"/>
    </location>
</feature>
<dbReference type="GO" id="GO:0017038">
    <property type="term" value="P:protein import"/>
    <property type="evidence" value="ECO:0007669"/>
    <property type="project" value="InterPro"/>
</dbReference>
<dbReference type="InterPro" id="IPR004027">
    <property type="entry name" value="SEC_C_motif"/>
</dbReference>
<evidence type="ECO:0000256" key="11">
    <source>
        <dbReference type="ARBA" id="ARBA00022927"/>
    </source>
</evidence>
<evidence type="ECO:0000256" key="6">
    <source>
        <dbReference type="ARBA" id="ARBA00022519"/>
    </source>
</evidence>
<evidence type="ECO:0000256" key="12">
    <source>
        <dbReference type="ARBA" id="ARBA00022967"/>
    </source>
</evidence>
<evidence type="ECO:0000259" key="17">
    <source>
        <dbReference type="PROSITE" id="PS51192"/>
    </source>
</evidence>
<gene>
    <name evidence="15 20" type="primary">secA</name>
    <name evidence="20" type="ORF">GQE98_00115</name>
</gene>
<dbReference type="Proteomes" id="UP000476030">
    <property type="component" value="Unassembled WGS sequence"/>
</dbReference>
<keyword evidence="13 15" id="KW-0811">Translocation</keyword>
<keyword evidence="12 15" id="KW-1278">Translocase</keyword>
<dbReference type="PROSITE" id="PS51194">
    <property type="entry name" value="HELICASE_CTER"/>
    <property type="match status" value="1"/>
</dbReference>
<feature type="binding site" evidence="15">
    <location>
        <position position="87"/>
    </location>
    <ligand>
        <name>ATP</name>
        <dbReference type="ChEBI" id="CHEBI:30616"/>
    </ligand>
</feature>
<dbReference type="PANTHER" id="PTHR30612:SF0">
    <property type="entry name" value="CHLOROPLAST PROTEIN-TRANSPORTING ATPASE"/>
    <property type="match status" value="1"/>
</dbReference>
<dbReference type="NCBIfam" id="TIGR00963">
    <property type="entry name" value="secA"/>
    <property type="match status" value="1"/>
</dbReference>
<evidence type="ECO:0000256" key="7">
    <source>
        <dbReference type="ARBA" id="ARBA00022723"/>
    </source>
</evidence>
<evidence type="ECO:0000256" key="5">
    <source>
        <dbReference type="ARBA" id="ARBA00022490"/>
    </source>
</evidence>
<organism evidence="20 21">
    <name type="scientific">Sneathiella litorea</name>
    <dbReference type="NCBI Taxonomy" id="2606216"/>
    <lineage>
        <taxon>Bacteria</taxon>
        <taxon>Pseudomonadati</taxon>
        <taxon>Pseudomonadota</taxon>
        <taxon>Alphaproteobacteria</taxon>
        <taxon>Sneathiellales</taxon>
        <taxon>Sneathiellaceae</taxon>
        <taxon>Sneathiella</taxon>
    </lineage>
</organism>
<dbReference type="CDD" id="cd18803">
    <property type="entry name" value="SF2_C_secA"/>
    <property type="match status" value="1"/>
</dbReference>
<dbReference type="EC" id="7.4.2.8" evidence="15"/>
<dbReference type="GO" id="GO:0005886">
    <property type="term" value="C:plasma membrane"/>
    <property type="evidence" value="ECO:0007669"/>
    <property type="project" value="UniProtKB-SubCell"/>
</dbReference>
<keyword evidence="11 15" id="KW-0653">Protein transport</keyword>
<keyword evidence="3 15" id="KW-0813">Transport</keyword>
<keyword evidence="10 15" id="KW-0067">ATP-binding</keyword>
<dbReference type="SMART" id="SM00957">
    <property type="entry name" value="SecA_DEAD"/>
    <property type="match status" value="1"/>
</dbReference>
<dbReference type="PRINTS" id="PR00906">
    <property type="entry name" value="SECA"/>
</dbReference>
<reference evidence="20 21" key="1">
    <citation type="submission" date="2019-12" db="EMBL/GenBank/DDBJ databases">
        <title>Snethiella sp. nov. sp. isolated from sea sand.</title>
        <authorList>
            <person name="Kim J."/>
            <person name="Jeong S.E."/>
            <person name="Jung H.S."/>
            <person name="Jeon C.O."/>
        </authorList>
    </citation>
    <scope>NUCLEOTIDE SEQUENCE [LARGE SCALE GENOMIC DNA]</scope>
    <source>
        <strain evidence="20 21">DP05</strain>
    </source>
</reference>
<proteinExistence type="inferred from homology"/>
<dbReference type="Gene3D" id="3.90.1440.10">
    <property type="entry name" value="SecA, preprotein cross-linking domain"/>
    <property type="match status" value="1"/>
</dbReference>
<dbReference type="Gene3D" id="1.10.3060.10">
    <property type="entry name" value="Helical scaffold and wing domains of SecA"/>
    <property type="match status" value="1"/>
</dbReference>
<dbReference type="SUPFAM" id="SSF81886">
    <property type="entry name" value="Helical scaffold and wing domains of SecA"/>
    <property type="match status" value="1"/>
</dbReference>
<evidence type="ECO:0000256" key="13">
    <source>
        <dbReference type="ARBA" id="ARBA00023010"/>
    </source>
</evidence>
<dbReference type="InterPro" id="IPR001650">
    <property type="entry name" value="Helicase_C-like"/>
</dbReference>
<comment type="caution">
    <text evidence="20">The sequence shown here is derived from an EMBL/GenBank/DDBJ whole genome shotgun (WGS) entry which is preliminary data.</text>
</comment>
<feature type="domain" description="Helicase C-terminal" evidence="18">
    <location>
        <begin position="424"/>
        <end position="628"/>
    </location>
</feature>
<comment type="similarity">
    <text evidence="2 15 16">Belongs to the SecA family.</text>
</comment>
<comment type="function">
    <text evidence="15">Part of the Sec protein translocase complex. Interacts with the SecYEG preprotein conducting channel. Has a central role in coupling the hydrolysis of ATP to the transfer of proteins into and across the cell membrane, serving both as a receptor for the preprotein-SecB complex and as an ATP-driven molecular motor driving the stepwise translocation of polypeptide chains across the membrane.</text>
</comment>
<dbReference type="FunFam" id="1.10.3060.10:FF:000003">
    <property type="entry name" value="Protein translocase subunit SecA"/>
    <property type="match status" value="1"/>
</dbReference>
<dbReference type="GO" id="GO:0043952">
    <property type="term" value="P:protein transport by the Sec complex"/>
    <property type="evidence" value="ECO:0007669"/>
    <property type="project" value="TreeGrafter"/>
</dbReference>
<dbReference type="GO" id="GO:0046872">
    <property type="term" value="F:metal ion binding"/>
    <property type="evidence" value="ECO:0007669"/>
    <property type="project" value="UniProtKB-KW"/>
</dbReference>
<dbReference type="Gene3D" id="3.40.50.300">
    <property type="entry name" value="P-loop containing nucleotide triphosphate hydrolases"/>
    <property type="match status" value="2"/>
</dbReference>
<dbReference type="HAMAP" id="MF_01382">
    <property type="entry name" value="SecA"/>
    <property type="match status" value="1"/>
</dbReference>
<dbReference type="InterPro" id="IPR011115">
    <property type="entry name" value="SecA_DEAD"/>
</dbReference>